<dbReference type="Proteomes" id="UP000271098">
    <property type="component" value="Unassembled WGS sequence"/>
</dbReference>
<name>A0A183DVX6_9BILA</name>
<dbReference type="InterPro" id="IPR029021">
    <property type="entry name" value="Prot-tyrosine_phosphatase-like"/>
</dbReference>
<dbReference type="InterPro" id="IPR052103">
    <property type="entry name" value="Dual_spec_Phospatases"/>
</dbReference>
<dbReference type="PROSITE" id="PS50054">
    <property type="entry name" value="TYR_PHOSPHATASE_DUAL"/>
    <property type="match status" value="1"/>
</dbReference>
<dbReference type="InterPro" id="IPR000387">
    <property type="entry name" value="Tyr_Pase_dom"/>
</dbReference>
<dbReference type="InterPro" id="IPR020422">
    <property type="entry name" value="TYR_PHOSPHATASE_DUAL_dom"/>
</dbReference>
<evidence type="ECO:0000256" key="2">
    <source>
        <dbReference type="ARBA" id="ARBA00022801"/>
    </source>
</evidence>
<dbReference type="Pfam" id="PF00782">
    <property type="entry name" value="DSPc"/>
    <property type="match status" value="1"/>
</dbReference>
<keyword evidence="7" id="KW-1185">Reference proteome</keyword>
<reference evidence="8" key="1">
    <citation type="submission" date="2016-06" db="UniProtKB">
        <authorList>
            <consortium name="WormBaseParasite"/>
        </authorList>
    </citation>
    <scope>IDENTIFICATION</scope>
</reference>
<dbReference type="AlphaFoldDB" id="A0A183DVX6"/>
<dbReference type="GO" id="GO:0005737">
    <property type="term" value="C:cytoplasm"/>
    <property type="evidence" value="ECO:0007669"/>
    <property type="project" value="TreeGrafter"/>
</dbReference>
<dbReference type="EMBL" id="UYRT01079673">
    <property type="protein sequence ID" value="VDN21183.1"/>
    <property type="molecule type" value="Genomic_DNA"/>
</dbReference>
<evidence type="ECO:0000256" key="1">
    <source>
        <dbReference type="ARBA" id="ARBA00008601"/>
    </source>
</evidence>
<dbReference type="WBParaSite" id="GPUH_0001288101-mRNA-1">
    <property type="protein sequence ID" value="GPUH_0001288101-mRNA-1"/>
    <property type="gene ID" value="GPUH_0001288101"/>
</dbReference>
<feature type="domain" description="Tyrosine specific protein phosphatases" evidence="5">
    <location>
        <begin position="99"/>
        <end position="157"/>
    </location>
</feature>
<keyword evidence="3" id="KW-0904">Protein phosphatase</keyword>
<protein>
    <submittedName>
        <fullName evidence="8">Protein-tyrosine-phosphatase</fullName>
    </submittedName>
</protein>
<dbReference type="InterPro" id="IPR016130">
    <property type="entry name" value="Tyr_Pase_AS"/>
</dbReference>
<dbReference type="InterPro" id="IPR000340">
    <property type="entry name" value="Dual-sp_phosphatase_cat-dom"/>
</dbReference>
<organism evidence="8">
    <name type="scientific">Gongylonema pulchrum</name>
    <dbReference type="NCBI Taxonomy" id="637853"/>
    <lineage>
        <taxon>Eukaryota</taxon>
        <taxon>Metazoa</taxon>
        <taxon>Ecdysozoa</taxon>
        <taxon>Nematoda</taxon>
        <taxon>Chromadorea</taxon>
        <taxon>Rhabditida</taxon>
        <taxon>Spirurina</taxon>
        <taxon>Spiruromorpha</taxon>
        <taxon>Spiruroidea</taxon>
        <taxon>Gongylonematidae</taxon>
        <taxon>Gongylonema</taxon>
    </lineage>
</organism>
<dbReference type="Gene3D" id="3.90.190.10">
    <property type="entry name" value="Protein tyrosine phosphatase superfamily"/>
    <property type="match status" value="1"/>
</dbReference>
<comment type="similarity">
    <text evidence="1">Belongs to the protein-tyrosine phosphatase family. Non-receptor class dual specificity subfamily.</text>
</comment>
<evidence type="ECO:0000259" key="5">
    <source>
        <dbReference type="PROSITE" id="PS50056"/>
    </source>
</evidence>
<evidence type="ECO:0000256" key="3">
    <source>
        <dbReference type="ARBA" id="ARBA00022912"/>
    </source>
</evidence>
<evidence type="ECO:0000313" key="6">
    <source>
        <dbReference type="EMBL" id="VDN21183.1"/>
    </source>
</evidence>
<gene>
    <name evidence="6" type="ORF">GPUH_LOCUS12867</name>
</gene>
<reference evidence="6 7" key="2">
    <citation type="submission" date="2018-11" db="EMBL/GenBank/DDBJ databases">
        <authorList>
            <consortium name="Pathogen Informatics"/>
        </authorList>
    </citation>
    <scope>NUCLEOTIDE SEQUENCE [LARGE SCALE GENOMIC DNA]</scope>
</reference>
<dbReference type="PROSITE" id="PS00383">
    <property type="entry name" value="TYR_PHOSPHATASE_1"/>
    <property type="match status" value="1"/>
</dbReference>
<dbReference type="CDD" id="cd14514">
    <property type="entry name" value="DUSP14-like"/>
    <property type="match status" value="1"/>
</dbReference>
<sequence length="217" mass="24354">MVLDKLCDISEVRPYLFLSGFGCITEKVAFMVLDKLCDISEVRPYLFLSGFGCITEKKLRAHGITHIIDATNLPNNPRYRGIEVMEIFVDDSLIADLTPHFPLAAQFVRDSQKQGGKVLIHCAAGISRSAALCIICLVLNEGRSLREAYYDVLEKRPFISPNIAFWRQMIDFERKEHGTSTVALLRGMARPIPDVYVRKQAKVAADARSGKILSNFC</sequence>
<dbReference type="SMART" id="SM00195">
    <property type="entry name" value="DSPc"/>
    <property type="match status" value="1"/>
</dbReference>
<keyword evidence="2" id="KW-0378">Hydrolase</keyword>
<evidence type="ECO:0000313" key="8">
    <source>
        <dbReference type="WBParaSite" id="GPUH_0001288101-mRNA-1"/>
    </source>
</evidence>
<dbReference type="GO" id="GO:0004721">
    <property type="term" value="F:phosphoprotein phosphatase activity"/>
    <property type="evidence" value="ECO:0007669"/>
    <property type="project" value="UniProtKB-KW"/>
</dbReference>
<dbReference type="PROSITE" id="PS50056">
    <property type="entry name" value="TYR_PHOSPHATASE_2"/>
    <property type="match status" value="1"/>
</dbReference>
<dbReference type="PANTHER" id="PTHR45961:SF3">
    <property type="entry name" value="DUAL SPECIFICITY PROTEIN PHOSPHATASE 14"/>
    <property type="match status" value="1"/>
</dbReference>
<dbReference type="PANTHER" id="PTHR45961">
    <property type="entry name" value="IP21249P"/>
    <property type="match status" value="1"/>
</dbReference>
<accession>A0A183DVX6</accession>
<dbReference type="SUPFAM" id="SSF52799">
    <property type="entry name" value="(Phosphotyrosine protein) phosphatases II"/>
    <property type="match status" value="1"/>
</dbReference>
<evidence type="ECO:0000313" key="7">
    <source>
        <dbReference type="Proteomes" id="UP000271098"/>
    </source>
</evidence>
<feature type="domain" description="Tyrosine-protein phosphatase" evidence="4">
    <location>
        <begin position="38"/>
        <end position="178"/>
    </location>
</feature>
<evidence type="ECO:0000259" key="4">
    <source>
        <dbReference type="PROSITE" id="PS50054"/>
    </source>
</evidence>
<dbReference type="OrthoDB" id="285418at2759"/>
<proteinExistence type="inferred from homology"/>